<proteinExistence type="predicted"/>
<feature type="transmembrane region" description="Helical" evidence="1">
    <location>
        <begin position="188"/>
        <end position="209"/>
    </location>
</feature>
<protein>
    <submittedName>
        <fullName evidence="2">Permease</fullName>
    </submittedName>
</protein>
<keyword evidence="1" id="KW-0812">Transmembrane</keyword>
<dbReference type="STRING" id="1499688.BN000_02472"/>
<dbReference type="PANTHER" id="PTHR37305:SF1">
    <property type="entry name" value="MEMBRANE PROTEIN"/>
    <property type="match status" value="1"/>
</dbReference>
<keyword evidence="3" id="KW-1185">Reference proteome</keyword>
<dbReference type="GO" id="GO:0005886">
    <property type="term" value="C:plasma membrane"/>
    <property type="evidence" value="ECO:0007669"/>
    <property type="project" value="UniProtKB-SubCell"/>
</dbReference>
<feature type="transmembrane region" description="Helical" evidence="1">
    <location>
        <begin position="156"/>
        <end position="182"/>
    </location>
</feature>
<feature type="transmembrane region" description="Helical" evidence="1">
    <location>
        <begin position="15"/>
        <end position="36"/>
    </location>
</feature>
<evidence type="ECO:0000256" key="1">
    <source>
        <dbReference type="SAM" id="Phobius"/>
    </source>
</evidence>
<feature type="transmembrane region" description="Helical" evidence="1">
    <location>
        <begin position="122"/>
        <end position="144"/>
    </location>
</feature>
<dbReference type="RefSeq" id="WP_090634635.1">
    <property type="nucleotide sequence ID" value="NZ_CVRB01000002.1"/>
</dbReference>
<name>A0A0U1NWZ2_9BACI</name>
<reference evidence="3" key="1">
    <citation type="submission" date="2015-05" db="EMBL/GenBank/DDBJ databases">
        <authorList>
            <person name="Urmite Genomes"/>
        </authorList>
    </citation>
    <scope>NUCLEOTIDE SEQUENCE [LARGE SCALE GENOMIC DNA]</scope>
    <source>
        <strain evidence="3">LF1</strain>
    </source>
</reference>
<dbReference type="OrthoDB" id="9800309at2"/>
<dbReference type="AlphaFoldDB" id="A0A0U1NWZ2"/>
<evidence type="ECO:0000313" key="3">
    <source>
        <dbReference type="Proteomes" id="UP000199087"/>
    </source>
</evidence>
<dbReference type="PANTHER" id="PTHR37305">
    <property type="entry name" value="INTEGRAL MEMBRANE PROTEIN-RELATED"/>
    <property type="match status" value="1"/>
</dbReference>
<keyword evidence="1" id="KW-0472">Membrane</keyword>
<sequence length="265" mass="29469">MNIFLHELKVNRKSTIIWTLSLVALIIFFMSLFPAISKDAEGFKKILENYPEGVRKALGISIDSIASLVGYYSYAFTYVILIGSIQAMNLGTSILSKEVREKTADFLLTKPVTRQQIVTAKLLSAFTSLVITNIIVVIAASITVKAVSEKSFDMNTVLLISLTAFFVELMFLALGVIISVVVPKIKSVLTISLGTVFGFYILNMLGTAIGEKTMRYLTPFDYYETGYIIKHNSYETTYIIIEIIFICVAIAASYVVYSKKDIHSV</sequence>
<keyword evidence="1" id="KW-1133">Transmembrane helix</keyword>
<gene>
    <name evidence="2" type="ORF">BN000_02472</name>
</gene>
<dbReference type="EMBL" id="CVRB01000002">
    <property type="protein sequence ID" value="CRK82540.1"/>
    <property type="molecule type" value="Genomic_DNA"/>
</dbReference>
<organism evidence="2 3">
    <name type="scientific">Neobacillus massiliamazoniensis</name>
    <dbReference type="NCBI Taxonomy" id="1499688"/>
    <lineage>
        <taxon>Bacteria</taxon>
        <taxon>Bacillati</taxon>
        <taxon>Bacillota</taxon>
        <taxon>Bacilli</taxon>
        <taxon>Bacillales</taxon>
        <taxon>Bacillaceae</taxon>
        <taxon>Neobacillus</taxon>
    </lineage>
</organism>
<evidence type="ECO:0000313" key="2">
    <source>
        <dbReference type="EMBL" id="CRK82540.1"/>
    </source>
</evidence>
<accession>A0A0U1NWZ2</accession>
<dbReference type="Pfam" id="PF12679">
    <property type="entry name" value="ABC2_membrane_2"/>
    <property type="match status" value="1"/>
</dbReference>
<feature type="transmembrane region" description="Helical" evidence="1">
    <location>
        <begin position="238"/>
        <end position="257"/>
    </location>
</feature>
<dbReference type="Proteomes" id="UP000199087">
    <property type="component" value="Unassembled WGS sequence"/>
</dbReference>
<dbReference type="GO" id="GO:0140359">
    <property type="term" value="F:ABC-type transporter activity"/>
    <property type="evidence" value="ECO:0007669"/>
    <property type="project" value="InterPro"/>
</dbReference>